<comment type="caution">
    <text evidence="2">The sequence shown here is derived from an EMBL/GenBank/DDBJ whole genome shotgun (WGS) entry which is preliminary data.</text>
</comment>
<reference evidence="2 3" key="1">
    <citation type="journal article" date="2018" name="Nat. Ecol. Evol.">
        <title>Shark genomes provide insights into elasmobranch evolution and the origin of vertebrates.</title>
        <authorList>
            <person name="Hara Y"/>
            <person name="Yamaguchi K"/>
            <person name="Onimaru K"/>
            <person name="Kadota M"/>
            <person name="Koyanagi M"/>
            <person name="Keeley SD"/>
            <person name="Tatsumi K"/>
            <person name="Tanaka K"/>
            <person name="Motone F"/>
            <person name="Kageyama Y"/>
            <person name="Nozu R"/>
            <person name="Adachi N"/>
            <person name="Nishimura O"/>
            <person name="Nakagawa R"/>
            <person name="Tanegashima C"/>
            <person name="Kiyatake I"/>
            <person name="Matsumoto R"/>
            <person name="Murakumo K"/>
            <person name="Nishida K"/>
            <person name="Terakita A"/>
            <person name="Kuratani S"/>
            <person name="Sato K"/>
            <person name="Hyodo S Kuraku.S."/>
        </authorList>
    </citation>
    <scope>NUCLEOTIDE SEQUENCE [LARGE SCALE GENOMIC DNA]</scope>
</reference>
<organism evidence="2 3">
    <name type="scientific">Scyliorhinus torazame</name>
    <name type="common">Cloudy catshark</name>
    <name type="synonym">Catulus torazame</name>
    <dbReference type="NCBI Taxonomy" id="75743"/>
    <lineage>
        <taxon>Eukaryota</taxon>
        <taxon>Metazoa</taxon>
        <taxon>Chordata</taxon>
        <taxon>Craniata</taxon>
        <taxon>Vertebrata</taxon>
        <taxon>Chondrichthyes</taxon>
        <taxon>Elasmobranchii</taxon>
        <taxon>Galeomorphii</taxon>
        <taxon>Galeoidea</taxon>
        <taxon>Carcharhiniformes</taxon>
        <taxon>Scyliorhinidae</taxon>
        <taxon>Scyliorhinus</taxon>
    </lineage>
</organism>
<dbReference type="AlphaFoldDB" id="A0A401PTZ8"/>
<feature type="non-terminal residue" evidence="2">
    <location>
        <position position="1"/>
    </location>
</feature>
<dbReference type="Proteomes" id="UP000288216">
    <property type="component" value="Unassembled WGS sequence"/>
</dbReference>
<name>A0A401PTZ8_SCYTO</name>
<proteinExistence type="predicted"/>
<evidence type="ECO:0000313" key="3">
    <source>
        <dbReference type="Proteomes" id="UP000288216"/>
    </source>
</evidence>
<feature type="transmembrane region" description="Helical" evidence="1">
    <location>
        <begin position="32"/>
        <end position="52"/>
    </location>
</feature>
<evidence type="ECO:0000256" key="1">
    <source>
        <dbReference type="SAM" id="Phobius"/>
    </source>
</evidence>
<gene>
    <name evidence="2" type="ORF">scyTo_0019166</name>
</gene>
<sequence length="60" mass="6954">QYLSRVSFMNNPKQQKPTLTGQRFKTRKREGWLCAVKWYGGAVTLGVSNYFLSFSQHLAK</sequence>
<dbReference type="EMBL" id="BFAA01013991">
    <property type="protein sequence ID" value="GCB76601.1"/>
    <property type="molecule type" value="Genomic_DNA"/>
</dbReference>
<keyword evidence="3" id="KW-1185">Reference proteome</keyword>
<accession>A0A401PTZ8</accession>
<evidence type="ECO:0000313" key="2">
    <source>
        <dbReference type="EMBL" id="GCB76601.1"/>
    </source>
</evidence>
<dbReference type="STRING" id="75743.A0A401PTZ8"/>
<keyword evidence="1" id="KW-0472">Membrane</keyword>
<keyword evidence="1" id="KW-1133">Transmembrane helix</keyword>
<protein>
    <submittedName>
        <fullName evidence="2">Uncharacterized protein</fullName>
    </submittedName>
</protein>
<keyword evidence="1" id="KW-0812">Transmembrane</keyword>